<evidence type="ECO:0000259" key="2">
    <source>
        <dbReference type="Pfam" id="PF15442"/>
    </source>
</evidence>
<accession>A0AA35PPY1</accession>
<feature type="compositionally biased region" description="Basic and acidic residues" evidence="1">
    <location>
        <begin position="559"/>
        <end position="594"/>
    </location>
</feature>
<evidence type="ECO:0000256" key="1">
    <source>
        <dbReference type="SAM" id="MobiDB-lite"/>
    </source>
</evidence>
<feature type="compositionally biased region" description="Basic and acidic residues" evidence="1">
    <location>
        <begin position="506"/>
        <end position="527"/>
    </location>
</feature>
<feature type="region of interest" description="Disordered" evidence="1">
    <location>
        <begin position="554"/>
        <end position="629"/>
    </location>
</feature>
<keyword evidence="4" id="KW-1185">Reference proteome</keyword>
<feature type="region of interest" description="Disordered" evidence="1">
    <location>
        <begin position="723"/>
        <end position="794"/>
    </location>
</feature>
<dbReference type="PANTHER" id="PTHR31466">
    <property type="entry name" value="GENE 5591-RELATED"/>
    <property type="match status" value="1"/>
</dbReference>
<feature type="compositionally biased region" description="Polar residues" evidence="1">
    <location>
        <begin position="1"/>
        <end position="18"/>
    </location>
</feature>
<feature type="domain" description="DUF4629" evidence="2">
    <location>
        <begin position="539"/>
        <end position="661"/>
    </location>
</feature>
<gene>
    <name evidence="3" type="ORF">PODLI_1B011487</name>
</gene>
<feature type="region of interest" description="Disordered" evidence="1">
    <location>
        <begin position="360"/>
        <end position="420"/>
    </location>
</feature>
<organism evidence="3 4">
    <name type="scientific">Podarcis lilfordi</name>
    <name type="common">Lilford's wall lizard</name>
    <dbReference type="NCBI Taxonomy" id="74358"/>
    <lineage>
        <taxon>Eukaryota</taxon>
        <taxon>Metazoa</taxon>
        <taxon>Chordata</taxon>
        <taxon>Craniata</taxon>
        <taxon>Vertebrata</taxon>
        <taxon>Euteleostomi</taxon>
        <taxon>Lepidosauria</taxon>
        <taxon>Squamata</taxon>
        <taxon>Bifurcata</taxon>
        <taxon>Unidentata</taxon>
        <taxon>Episquamata</taxon>
        <taxon>Laterata</taxon>
        <taxon>Lacertibaenia</taxon>
        <taxon>Lacertidae</taxon>
        <taxon>Podarcis</taxon>
    </lineage>
</organism>
<feature type="region of interest" description="Disordered" evidence="1">
    <location>
        <begin position="440"/>
        <end position="476"/>
    </location>
</feature>
<feature type="compositionally biased region" description="Basic and acidic residues" evidence="1">
    <location>
        <begin position="360"/>
        <end position="372"/>
    </location>
</feature>
<feature type="compositionally biased region" description="Basic and acidic residues" evidence="1">
    <location>
        <begin position="463"/>
        <end position="473"/>
    </location>
</feature>
<proteinExistence type="predicted"/>
<feature type="compositionally biased region" description="Low complexity" evidence="1">
    <location>
        <begin position="19"/>
        <end position="28"/>
    </location>
</feature>
<evidence type="ECO:0000313" key="4">
    <source>
        <dbReference type="Proteomes" id="UP001178461"/>
    </source>
</evidence>
<dbReference type="InterPro" id="IPR027898">
    <property type="entry name" value="DUF4629"/>
</dbReference>
<dbReference type="AlphaFoldDB" id="A0AA35PPY1"/>
<evidence type="ECO:0000313" key="3">
    <source>
        <dbReference type="EMBL" id="CAI5796149.1"/>
    </source>
</evidence>
<feature type="region of interest" description="Disordered" evidence="1">
    <location>
        <begin position="1"/>
        <end position="32"/>
    </location>
</feature>
<protein>
    <recommendedName>
        <fullName evidence="2">DUF4629 domain-containing protein</fullName>
    </recommendedName>
</protein>
<name>A0AA35PPY1_9SAUR</name>
<dbReference type="InterPro" id="IPR040292">
    <property type="entry name" value="C2orf78-like"/>
</dbReference>
<feature type="region of interest" description="Disordered" evidence="1">
    <location>
        <begin position="503"/>
        <end position="538"/>
    </location>
</feature>
<dbReference type="Pfam" id="PF15442">
    <property type="entry name" value="DUF4629"/>
    <property type="match status" value="1"/>
</dbReference>
<dbReference type="PANTHER" id="PTHR31466:SF1">
    <property type="entry name" value="RIKEN CDNA 4930433I11 GENE"/>
    <property type="match status" value="1"/>
</dbReference>
<reference evidence="3" key="1">
    <citation type="submission" date="2022-12" db="EMBL/GenBank/DDBJ databases">
        <authorList>
            <person name="Alioto T."/>
            <person name="Alioto T."/>
            <person name="Gomez Garrido J."/>
        </authorList>
    </citation>
    <scope>NUCLEOTIDE SEQUENCE</scope>
</reference>
<feature type="compositionally biased region" description="Basic and acidic residues" evidence="1">
    <location>
        <begin position="603"/>
        <end position="616"/>
    </location>
</feature>
<dbReference type="EMBL" id="OX395142">
    <property type="protein sequence ID" value="CAI5796149.1"/>
    <property type="molecule type" value="Genomic_DNA"/>
</dbReference>
<sequence>MDQAPNSRRTEGGNSQPQSTTVTSSSTVGECQHSISHSSAPCENCGWLQAQGSALPFQPNQGSTTTQGYLHGEIPLLQGVPNDQQQLFTPVALRPSFHGWGTTGHLSVPLYAPLQTQHRDFATARPMNQLYRQPHLQLVQVQPPGLGPIRPTTFQDGVGLYHHGTLAPIPLEQRNPIVRIGSAVPMPPAANNEMLLVLQQVEPQSTLEPAPVTGYFPASQVVQVPHGLQGTGAVSAQVTDVLGASIAQEKLEGTQLNNAALNVVEHPPPPPQPADEESLLRDEFQLPEDLLSKYPEIETLIASLEPLIPEGLFPPLASSETTKGSEGMLAEACLPEEALGSHQSLAPVPTRSFRGEAKSIPDAPEPCKEVPKAQHPHSFVNDPNIKGTEVSILRKGSATQGQASLPPTDEQDTKLNKPSCNPLIQRPVYILKDIGFPFPPDPLRPKSLKKTQKSKCDSTQSKGKREGNGKIEGKPISMTGRRKWGVAESQTLIKLPRITLEPIPEGSRKCQPTHEKSMKPKALPEIKGKRKGISTKADASPKFPKCILSIEGTSITGSKESHPSQEKKCKEKRKLPFQEEGSLKYEEDNLERGNSKHCQTGLEKNEMGPETKEKATVKGSTPGIKGKKIKLEERPLVPIPRTNLAWHMMESVQVFHPLGKKKSTSMAARNLPPLTATSSSSGNSQAPQEVPLLKSLHKPVPTTQPPSLPRPAPHLARRLAPFSVPRQQSSSSSSQRLPTHCEHPLPKPWPKPPATYEGWPPTSQLSHTSWLRPHPTNAGRLPTRPHPPAVPRQSSRFLSNIRPSVTRAQPLQPPASPPYRGDTFIPWRTPPDDLEESLPITEEQRPIREAMKRQAQREREEASHWTSVGRVKYFVEREKEMNISNRYGYPWRH</sequence>
<dbReference type="Proteomes" id="UP001178461">
    <property type="component" value="Chromosome 17"/>
</dbReference>